<accession>B3R0I5</accession>
<dbReference type="PANTHER" id="PTHR30061:SF50">
    <property type="entry name" value="MALTOSE_MALTODEXTRIN-BINDING PERIPLASMIC PROTEIN"/>
    <property type="match status" value="1"/>
</dbReference>
<evidence type="ECO:0000313" key="5">
    <source>
        <dbReference type="Proteomes" id="UP000002020"/>
    </source>
</evidence>
<keyword evidence="4" id="KW-0762">Sugar transport</keyword>
<dbReference type="GO" id="GO:0055052">
    <property type="term" value="C:ATP-binding cassette (ABC) transporter complex, substrate-binding subunit-containing"/>
    <property type="evidence" value="ECO:0007669"/>
    <property type="project" value="TreeGrafter"/>
</dbReference>
<evidence type="ECO:0000256" key="2">
    <source>
        <dbReference type="ARBA" id="ARBA00022448"/>
    </source>
</evidence>
<keyword evidence="5" id="KW-1185">Reference proteome</keyword>
<sequence length="523" mass="62848">MCLNSFNSNKTETEVQEFQKNIKKKLESFNPEEKDIKIIFWNSVSNSENQMLNEIIESFNKQHPKIKVISVNKSNWPELYKSVSGVLPTDNYPNLVFCYPDYLFSYYYSGKLLPFDEFIKYSRQKEKEEKKEENKITEFNLYQFNENEEKKVNINETIKKDIYSSYWEEGIIKLDKKNEQIFSLPVFKTEELLFYNKTYFIEHKNTFRDEFEKNFKEKNKETKDFTTYWEKYEKYFEKSDTLPTASFTWEQIEILCKTIKDIEEKKNKKVIPFFVQSIENMFYDSAQSLNISSQNNGFFDNSRVKTEILKYFKEKFYDKQYLTSEDLSGLKDNISIFKNKEIYMMINSSRRLENYRAIVDSGAFDLGIAPIPSFPQNDQNTTDDLKTLQQGPSICFFYKKNIDEILASWYFIKYLFSEKVSNILLKAGKFSPIKQYVTEHLTTEEEKFKKKEKKPDLQYYLLKLMDSTNKNKFYTKVFEKSNILREVIGHLFIDCLVINFKNNDEYEEEINKKINFYKNYYNS</sequence>
<dbReference type="GO" id="GO:0015768">
    <property type="term" value="P:maltose transport"/>
    <property type="evidence" value="ECO:0007669"/>
    <property type="project" value="TreeGrafter"/>
</dbReference>
<dbReference type="STRING" id="37692.ATP_00162"/>
<dbReference type="Gene3D" id="3.40.190.10">
    <property type="entry name" value="Periplasmic binding protein-like II"/>
    <property type="match status" value="1"/>
</dbReference>
<organism evidence="5">
    <name type="scientific">Phytoplasma mali (strain AT)</name>
    <dbReference type="NCBI Taxonomy" id="482235"/>
    <lineage>
        <taxon>Bacteria</taxon>
        <taxon>Bacillati</taxon>
        <taxon>Mycoplasmatota</taxon>
        <taxon>Mollicutes</taxon>
        <taxon>Acholeplasmatales</taxon>
        <taxon>Acholeplasmataceae</taxon>
        <taxon>Candidatus Phytoplasma</taxon>
        <taxon>16SrX (Apple proliferation group)</taxon>
    </lineage>
</organism>
<evidence type="ECO:0000256" key="3">
    <source>
        <dbReference type="ARBA" id="ARBA00022729"/>
    </source>
</evidence>
<protein>
    <submittedName>
        <fullName evidence="4">ABC-type sugar transport system (Probably encoding FT maltose/maltodextrin transporter subunit, also similar to UgpB), ATPase component</fullName>
    </submittedName>
</protein>
<keyword evidence="3" id="KW-0732">Signal</keyword>
<dbReference type="GO" id="GO:1901982">
    <property type="term" value="F:maltose binding"/>
    <property type="evidence" value="ECO:0007669"/>
    <property type="project" value="TreeGrafter"/>
</dbReference>
<dbReference type="AlphaFoldDB" id="B3R0I5"/>
<dbReference type="InterPro" id="IPR006059">
    <property type="entry name" value="SBP"/>
</dbReference>
<dbReference type="SUPFAM" id="SSF53850">
    <property type="entry name" value="Periplasmic binding protein-like II"/>
    <property type="match status" value="1"/>
</dbReference>
<dbReference type="EMBL" id="CU469464">
    <property type="protein sequence ID" value="CAP18349.1"/>
    <property type="molecule type" value="Genomic_DNA"/>
</dbReference>
<reference evidence="4 5" key="1">
    <citation type="journal article" date="2008" name="BMC Genomics">
        <title>The linear chromosome of the plant-pathogenic mycoplasma 'Candidatus Phytoplasma mali'.</title>
        <authorList>
            <person name="Kube M."/>
            <person name="Schneider B."/>
            <person name="Kuhl H."/>
            <person name="Dandekar T."/>
            <person name="Heitmann K."/>
            <person name="Migdoll A.M."/>
            <person name="Reinhardt R."/>
            <person name="Seemueller E."/>
        </authorList>
    </citation>
    <scope>NUCLEOTIDE SEQUENCE [LARGE SCALE GENOMIC DNA]</scope>
    <source>
        <strain evidence="4 5">AT</strain>
    </source>
</reference>
<keyword evidence="2" id="KW-0813">Transport</keyword>
<comment type="similarity">
    <text evidence="1">Belongs to the bacterial solute-binding protein 1 family.</text>
</comment>
<dbReference type="PANTHER" id="PTHR30061">
    <property type="entry name" value="MALTOSE-BINDING PERIPLASMIC PROTEIN"/>
    <property type="match status" value="1"/>
</dbReference>
<dbReference type="KEGG" id="pml:ATP_00162"/>
<gene>
    <name evidence="4" type="primary">malE</name>
    <name evidence="4" type="ordered locus">ATP_00162</name>
</gene>
<dbReference type="GO" id="GO:0042956">
    <property type="term" value="P:maltodextrin transmembrane transport"/>
    <property type="evidence" value="ECO:0007669"/>
    <property type="project" value="TreeGrafter"/>
</dbReference>
<name>B3R0I5_PHYMT</name>
<dbReference type="Proteomes" id="UP000002020">
    <property type="component" value="Chromosome"/>
</dbReference>
<dbReference type="eggNOG" id="COG1653">
    <property type="taxonomic scope" value="Bacteria"/>
</dbReference>
<dbReference type="Pfam" id="PF13416">
    <property type="entry name" value="SBP_bac_8"/>
    <property type="match status" value="1"/>
</dbReference>
<evidence type="ECO:0000256" key="1">
    <source>
        <dbReference type="ARBA" id="ARBA00008520"/>
    </source>
</evidence>
<proteinExistence type="inferred from homology"/>
<dbReference type="HOGENOM" id="CLU_520376_0_0_14"/>
<evidence type="ECO:0000313" key="4">
    <source>
        <dbReference type="EMBL" id="CAP18349.1"/>
    </source>
</evidence>